<comment type="subcellular location">
    <subcellularLocation>
        <location evidence="1">Nucleus</location>
        <location evidence="1">Nucleolus</location>
    </subcellularLocation>
</comment>
<gene>
    <name evidence="5" type="ORF">RFI_09580</name>
</gene>
<dbReference type="PANTHER" id="PTHR23270">
    <property type="entry name" value="PROGRAMMED CELL DEATH PROTEIN 11 PRE-RRNA PROCESSING PROTEIN RRP5"/>
    <property type="match status" value="1"/>
</dbReference>
<evidence type="ECO:0000313" key="6">
    <source>
        <dbReference type="Proteomes" id="UP000023152"/>
    </source>
</evidence>
<dbReference type="Gene3D" id="2.40.50.140">
    <property type="entry name" value="Nucleic acid-binding proteins"/>
    <property type="match status" value="1"/>
</dbReference>
<dbReference type="EMBL" id="ASPP01007190">
    <property type="protein sequence ID" value="ETO27551.1"/>
    <property type="molecule type" value="Genomic_DNA"/>
</dbReference>
<dbReference type="InterPro" id="IPR003107">
    <property type="entry name" value="HAT"/>
</dbReference>
<name>X6NNH6_RETFI</name>
<proteinExistence type="predicted"/>
<dbReference type="PROSITE" id="PS50126">
    <property type="entry name" value="S1"/>
    <property type="match status" value="1"/>
</dbReference>
<feature type="compositionally biased region" description="Basic and acidic residues" evidence="3">
    <location>
        <begin position="258"/>
        <end position="267"/>
    </location>
</feature>
<sequence>MCVCVCGKIGPTAQFHVGQKVSGVVALIDRDIGVIVRLDNGKKGLVPIVKKEQYYRFANLFPVGSKVDAKVCNADPSNLQLELNLSTEEKPEKKFGKVQYKWREMTEGDFLVVHLFKKISNGDLLVKVPHSDFGIGIIKKQNYPSTLDVSKMLPSDKIQAWVYKIIEYNAEDQKNHKGKCRVEFTMNRKQIKLNKTPSMAEKKIDPNPDAKVLEKMEKELQNLDQAKTVKEEDEIPELDLFIDKTGEEVPVDDGNENPFEHEDKDGRDEDDEHKDDDEHEEYEDGDHDANSEEERQIRALGLNLEESKTERDLIDDENDDNDEDKDMEDRIEPNESTEKIASMQPEILSMDVVSKKELSESKGNVKVPESPKEFEKLLVSSPNSSVIWIRYSAFYLGKRNVGRARQILKRALEVILDTEERERLNIWIAWMNLEYMYGTEETLLKIFKSACKNCDEKDCYLKFVEILSRDMNKTDPKHKELTYKYYNQMLTKFSHDKQVYIAYGKFLFDEFKRTKDIKYKEDARNILKKGLYYLNSNRLSQISLIQKFALYVIYLYIYINE</sequence>
<organism evidence="5 6">
    <name type="scientific">Reticulomyxa filosa</name>
    <dbReference type="NCBI Taxonomy" id="46433"/>
    <lineage>
        <taxon>Eukaryota</taxon>
        <taxon>Sar</taxon>
        <taxon>Rhizaria</taxon>
        <taxon>Retaria</taxon>
        <taxon>Foraminifera</taxon>
        <taxon>Monothalamids</taxon>
        <taxon>Reticulomyxidae</taxon>
        <taxon>Reticulomyxa</taxon>
    </lineage>
</organism>
<dbReference type="InterPro" id="IPR011990">
    <property type="entry name" value="TPR-like_helical_dom_sf"/>
</dbReference>
<keyword evidence="2" id="KW-0698">rRNA processing</keyword>
<evidence type="ECO:0000256" key="3">
    <source>
        <dbReference type="SAM" id="MobiDB-lite"/>
    </source>
</evidence>
<dbReference type="Gene3D" id="1.25.40.10">
    <property type="entry name" value="Tetratricopeptide repeat domain"/>
    <property type="match status" value="1"/>
</dbReference>
<dbReference type="GO" id="GO:0006364">
    <property type="term" value="P:rRNA processing"/>
    <property type="evidence" value="ECO:0007669"/>
    <property type="project" value="UniProtKB-KW"/>
</dbReference>
<keyword evidence="6" id="KW-1185">Reference proteome</keyword>
<evidence type="ECO:0000256" key="2">
    <source>
        <dbReference type="ARBA" id="ARBA00022552"/>
    </source>
</evidence>
<feature type="compositionally biased region" description="Basic and acidic residues" evidence="3">
    <location>
        <begin position="287"/>
        <end position="297"/>
    </location>
</feature>
<evidence type="ECO:0000259" key="4">
    <source>
        <dbReference type="PROSITE" id="PS50126"/>
    </source>
</evidence>
<dbReference type="InterPro" id="IPR012340">
    <property type="entry name" value="NA-bd_OB-fold"/>
</dbReference>
<comment type="caution">
    <text evidence="5">The sequence shown here is derived from an EMBL/GenBank/DDBJ whole genome shotgun (WGS) entry which is preliminary data.</text>
</comment>
<dbReference type="AlphaFoldDB" id="X6NNH6"/>
<feature type="compositionally biased region" description="Acidic residues" evidence="3">
    <location>
        <begin position="313"/>
        <end position="326"/>
    </location>
</feature>
<protein>
    <submittedName>
        <fullName evidence="5">rRNA biogenesis protein</fullName>
    </submittedName>
</protein>
<dbReference type="GO" id="GO:0032040">
    <property type="term" value="C:small-subunit processome"/>
    <property type="evidence" value="ECO:0007669"/>
    <property type="project" value="TreeGrafter"/>
</dbReference>
<feature type="region of interest" description="Disordered" evidence="3">
    <location>
        <begin position="223"/>
        <end position="336"/>
    </location>
</feature>
<dbReference type="InterPro" id="IPR045209">
    <property type="entry name" value="Rrp5"/>
</dbReference>
<dbReference type="SMART" id="SM00386">
    <property type="entry name" value="HAT"/>
    <property type="match status" value="4"/>
</dbReference>
<dbReference type="SUPFAM" id="SSF48452">
    <property type="entry name" value="TPR-like"/>
    <property type="match status" value="1"/>
</dbReference>
<evidence type="ECO:0000313" key="5">
    <source>
        <dbReference type="EMBL" id="ETO27551.1"/>
    </source>
</evidence>
<accession>X6NNH6</accession>
<dbReference type="PANTHER" id="PTHR23270:SF10">
    <property type="entry name" value="PROTEIN RRP5 HOMOLOG"/>
    <property type="match status" value="1"/>
</dbReference>
<feature type="domain" description="S1 motif" evidence="4">
    <location>
        <begin position="18"/>
        <end position="86"/>
    </location>
</feature>
<feature type="compositionally biased region" description="Basic and acidic residues" evidence="3">
    <location>
        <begin position="327"/>
        <end position="336"/>
    </location>
</feature>
<dbReference type="OrthoDB" id="412781at2759"/>
<feature type="compositionally biased region" description="Acidic residues" evidence="3">
    <location>
        <begin position="268"/>
        <end position="286"/>
    </location>
</feature>
<dbReference type="Proteomes" id="UP000023152">
    <property type="component" value="Unassembled WGS sequence"/>
</dbReference>
<dbReference type="SMART" id="SM00316">
    <property type="entry name" value="S1"/>
    <property type="match status" value="1"/>
</dbReference>
<dbReference type="InterPro" id="IPR003029">
    <property type="entry name" value="S1_domain"/>
</dbReference>
<evidence type="ECO:0000256" key="1">
    <source>
        <dbReference type="ARBA" id="ARBA00004604"/>
    </source>
</evidence>
<reference evidence="5 6" key="1">
    <citation type="journal article" date="2013" name="Curr. Biol.">
        <title>The Genome of the Foraminiferan Reticulomyxa filosa.</title>
        <authorList>
            <person name="Glockner G."/>
            <person name="Hulsmann N."/>
            <person name="Schleicher M."/>
            <person name="Noegel A.A."/>
            <person name="Eichinger L."/>
            <person name="Gallinger C."/>
            <person name="Pawlowski J."/>
            <person name="Sierra R."/>
            <person name="Euteneuer U."/>
            <person name="Pillet L."/>
            <person name="Moustafa A."/>
            <person name="Platzer M."/>
            <person name="Groth M."/>
            <person name="Szafranski K."/>
            <person name="Schliwa M."/>
        </authorList>
    </citation>
    <scope>NUCLEOTIDE SEQUENCE [LARGE SCALE GENOMIC DNA]</scope>
</reference>
<dbReference type="GO" id="GO:0003723">
    <property type="term" value="F:RNA binding"/>
    <property type="evidence" value="ECO:0007669"/>
    <property type="project" value="TreeGrafter"/>
</dbReference>
<dbReference type="SUPFAM" id="SSF50249">
    <property type="entry name" value="Nucleic acid-binding proteins"/>
    <property type="match status" value="1"/>
</dbReference>